<keyword evidence="1" id="KW-0812">Transmembrane</keyword>
<keyword evidence="1" id="KW-0472">Membrane</keyword>
<name>A0A6A6LKB0_HEVBR</name>
<protein>
    <recommendedName>
        <fullName evidence="4">Late embryogenesis abundant protein LEA-2 subgroup domain-containing protein</fullName>
    </recommendedName>
</protein>
<sequence>MKTPAPLPEKPIPPPGTYVIKIPKDQVYRVPPPENAKRYEKLFARSLVAALLLLFLLVPWPHSYPYYPRRHRCWCLVPCIPAKAPKYSIDSISIKGFNLSSSAPLSPEFDVTVRADNLTKRSGLITGQEAQLIYITMTLGSATYKGSWLTEKKRNGAV</sequence>
<evidence type="ECO:0000256" key="1">
    <source>
        <dbReference type="SAM" id="Phobius"/>
    </source>
</evidence>
<organism evidence="2 3">
    <name type="scientific">Hevea brasiliensis</name>
    <name type="common">Para rubber tree</name>
    <name type="synonym">Siphonia brasiliensis</name>
    <dbReference type="NCBI Taxonomy" id="3981"/>
    <lineage>
        <taxon>Eukaryota</taxon>
        <taxon>Viridiplantae</taxon>
        <taxon>Streptophyta</taxon>
        <taxon>Embryophyta</taxon>
        <taxon>Tracheophyta</taxon>
        <taxon>Spermatophyta</taxon>
        <taxon>Magnoliopsida</taxon>
        <taxon>eudicotyledons</taxon>
        <taxon>Gunneridae</taxon>
        <taxon>Pentapetalae</taxon>
        <taxon>rosids</taxon>
        <taxon>fabids</taxon>
        <taxon>Malpighiales</taxon>
        <taxon>Euphorbiaceae</taxon>
        <taxon>Crotonoideae</taxon>
        <taxon>Micrandreae</taxon>
        <taxon>Hevea</taxon>
    </lineage>
</organism>
<evidence type="ECO:0000313" key="3">
    <source>
        <dbReference type="Proteomes" id="UP000467840"/>
    </source>
</evidence>
<keyword evidence="1" id="KW-1133">Transmembrane helix</keyword>
<evidence type="ECO:0000313" key="2">
    <source>
        <dbReference type="EMBL" id="KAF2300079.1"/>
    </source>
</evidence>
<comment type="caution">
    <text evidence="2">The sequence shown here is derived from an EMBL/GenBank/DDBJ whole genome shotgun (WGS) entry which is preliminary data.</text>
</comment>
<reference evidence="2 3" key="1">
    <citation type="journal article" date="2020" name="Mol. Plant">
        <title>The Chromosome-Based Rubber Tree Genome Provides New Insights into Spurge Genome Evolution and Rubber Biosynthesis.</title>
        <authorList>
            <person name="Liu J."/>
            <person name="Shi C."/>
            <person name="Shi C.C."/>
            <person name="Li W."/>
            <person name="Zhang Q.J."/>
            <person name="Zhang Y."/>
            <person name="Li K."/>
            <person name="Lu H.F."/>
            <person name="Shi C."/>
            <person name="Zhu S.T."/>
            <person name="Xiao Z.Y."/>
            <person name="Nan H."/>
            <person name="Yue Y."/>
            <person name="Zhu X.G."/>
            <person name="Wu Y."/>
            <person name="Hong X.N."/>
            <person name="Fan G.Y."/>
            <person name="Tong Y."/>
            <person name="Zhang D."/>
            <person name="Mao C.L."/>
            <person name="Liu Y.L."/>
            <person name="Hao S.J."/>
            <person name="Liu W.Q."/>
            <person name="Lv M.Q."/>
            <person name="Zhang H.B."/>
            <person name="Liu Y."/>
            <person name="Hu-Tang G.R."/>
            <person name="Wang J.P."/>
            <person name="Wang J.H."/>
            <person name="Sun Y.H."/>
            <person name="Ni S.B."/>
            <person name="Chen W.B."/>
            <person name="Zhang X.C."/>
            <person name="Jiao Y.N."/>
            <person name="Eichler E.E."/>
            <person name="Li G.H."/>
            <person name="Liu X."/>
            <person name="Gao L.Z."/>
        </authorList>
    </citation>
    <scope>NUCLEOTIDE SEQUENCE [LARGE SCALE GENOMIC DNA]</scope>
    <source>
        <strain evidence="3">cv. GT1</strain>
        <tissue evidence="2">Leaf</tissue>
    </source>
</reference>
<evidence type="ECO:0008006" key="4">
    <source>
        <dbReference type="Google" id="ProtNLM"/>
    </source>
</evidence>
<proteinExistence type="predicted"/>
<accession>A0A6A6LKB0</accession>
<keyword evidence="3" id="KW-1185">Reference proteome</keyword>
<dbReference type="AlphaFoldDB" id="A0A6A6LKB0"/>
<gene>
    <name evidence="2" type="ORF">GH714_008083</name>
</gene>
<dbReference type="Proteomes" id="UP000467840">
    <property type="component" value="Chromosome 4"/>
</dbReference>
<dbReference type="EMBL" id="JAAGAX010000010">
    <property type="protein sequence ID" value="KAF2300079.1"/>
    <property type="molecule type" value="Genomic_DNA"/>
</dbReference>
<feature type="transmembrane region" description="Helical" evidence="1">
    <location>
        <begin position="42"/>
        <end position="60"/>
    </location>
</feature>